<sequence length="296" mass="34639">MTNSEVKAESDEEMEHESLESSKSEGEESGSDTESGDEYHVSDLNDEDFDKKKTNLSTDMAYLEKQFENVKNDLYNAKLRQANDKIDAITKNIAPEYVIPLDKLRDQREIRRQVAKILREMRVKSNENKYEYEVNGARQSYESDRFMLSDNVRSELEEKIRKLEEDRHNIDITSDLFMESQSYRKTKKKTSAHEGLNEKRRKPVAVTGPYIVYMLEDSEIIEDWTAIRKILKQGELGEKKKKDIAAHQHRPLVPEKSYSEKNVHFDNKNNRLIYEGEVFSKDDNITIDMREDSPAL</sequence>
<keyword evidence="4" id="KW-0804">Transcription</keyword>
<protein>
    <submittedName>
        <fullName evidence="8">DgyrCDS2969</fullName>
    </submittedName>
</protein>
<feature type="coiled-coil region" evidence="6">
    <location>
        <begin position="146"/>
        <end position="173"/>
    </location>
</feature>
<accession>A0A7I8VDK7</accession>
<dbReference type="GO" id="GO:0005654">
    <property type="term" value="C:nucleoplasm"/>
    <property type="evidence" value="ECO:0007669"/>
    <property type="project" value="UniProtKB-ARBA"/>
</dbReference>
<dbReference type="PANTHER" id="PTHR21964">
    <property type="entry name" value="BREAST CANCER METASTASIS-SUPPRESSOR 1"/>
    <property type="match status" value="1"/>
</dbReference>
<dbReference type="EMBL" id="CAJFCJ010000004">
    <property type="protein sequence ID" value="CAD5113804.1"/>
    <property type="molecule type" value="Genomic_DNA"/>
</dbReference>
<evidence type="ECO:0000256" key="5">
    <source>
        <dbReference type="ARBA" id="ARBA00023242"/>
    </source>
</evidence>
<comment type="subcellular location">
    <subcellularLocation>
        <location evidence="1">Nucleus</location>
    </subcellularLocation>
</comment>
<dbReference type="AlphaFoldDB" id="A0A7I8VDK7"/>
<dbReference type="GO" id="GO:0010468">
    <property type="term" value="P:regulation of gene expression"/>
    <property type="evidence" value="ECO:0007669"/>
    <property type="project" value="UniProtKB-ARBA"/>
</dbReference>
<keyword evidence="9" id="KW-1185">Reference proteome</keyword>
<proteinExistence type="predicted"/>
<evidence type="ECO:0000313" key="8">
    <source>
        <dbReference type="EMBL" id="CAD5113804.1"/>
    </source>
</evidence>
<keyword evidence="5" id="KW-0539">Nucleus</keyword>
<evidence type="ECO:0000256" key="7">
    <source>
        <dbReference type="SAM" id="MobiDB-lite"/>
    </source>
</evidence>
<keyword evidence="6" id="KW-0175">Coiled coil</keyword>
<dbReference type="Proteomes" id="UP000549394">
    <property type="component" value="Unassembled WGS sequence"/>
</dbReference>
<evidence type="ECO:0000256" key="1">
    <source>
        <dbReference type="ARBA" id="ARBA00004123"/>
    </source>
</evidence>
<evidence type="ECO:0000256" key="3">
    <source>
        <dbReference type="ARBA" id="ARBA00023015"/>
    </source>
</evidence>
<dbReference type="InterPro" id="IPR013907">
    <property type="entry name" value="Sds3"/>
</dbReference>
<feature type="compositionally biased region" description="Basic and acidic residues" evidence="7">
    <location>
        <begin position="16"/>
        <end position="26"/>
    </location>
</feature>
<feature type="region of interest" description="Disordered" evidence="7">
    <location>
        <begin position="1"/>
        <end position="51"/>
    </location>
</feature>
<reference evidence="8 9" key="1">
    <citation type="submission" date="2020-08" db="EMBL/GenBank/DDBJ databases">
        <authorList>
            <person name="Hejnol A."/>
        </authorList>
    </citation>
    <scope>NUCLEOTIDE SEQUENCE [LARGE SCALE GENOMIC DNA]</scope>
</reference>
<dbReference type="OrthoDB" id="20886at2759"/>
<evidence type="ECO:0000313" key="9">
    <source>
        <dbReference type="Proteomes" id="UP000549394"/>
    </source>
</evidence>
<dbReference type="Pfam" id="PF08598">
    <property type="entry name" value="Sds3"/>
    <property type="match status" value="1"/>
</dbReference>
<gene>
    <name evidence="8" type="ORF">DGYR_LOCUS2738</name>
</gene>
<keyword evidence="3" id="KW-0805">Transcription regulation</keyword>
<evidence type="ECO:0000256" key="2">
    <source>
        <dbReference type="ARBA" id="ARBA00022491"/>
    </source>
</evidence>
<name>A0A7I8VDK7_9ANNE</name>
<feature type="compositionally biased region" description="Basic and acidic residues" evidence="7">
    <location>
        <begin position="37"/>
        <end position="51"/>
    </location>
</feature>
<evidence type="ECO:0000256" key="4">
    <source>
        <dbReference type="ARBA" id="ARBA00023163"/>
    </source>
</evidence>
<dbReference type="SMART" id="SM01401">
    <property type="entry name" value="Sds3"/>
    <property type="match status" value="1"/>
</dbReference>
<keyword evidence="2" id="KW-0678">Repressor</keyword>
<feature type="compositionally biased region" description="Acidic residues" evidence="7">
    <location>
        <begin position="27"/>
        <end position="36"/>
    </location>
</feature>
<organism evidence="8 9">
    <name type="scientific">Dimorphilus gyrociliatus</name>
    <dbReference type="NCBI Taxonomy" id="2664684"/>
    <lineage>
        <taxon>Eukaryota</taxon>
        <taxon>Metazoa</taxon>
        <taxon>Spiralia</taxon>
        <taxon>Lophotrochozoa</taxon>
        <taxon>Annelida</taxon>
        <taxon>Polychaeta</taxon>
        <taxon>Polychaeta incertae sedis</taxon>
        <taxon>Dinophilidae</taxon>
        <taxon>Dimorphilus</taxon>
    </lineage>
</organism>
<evidence type="ECO:0000256" key="6">
    <source>
        <dbReference type="SAM" id="Coils"/>
    </source>
</evidence>
<comment type="caution">
    <text evidence="8">The sequence shown here is derived from an EMBL/GenBank/DDBJ whole genome shotgun (WGS) entry which is preliminary data.</text>
</comment>
<dbReference type="Gene3D" id="1.20.5.1500">
    <property type="match status" value="1"/>
</dbReference>